<evidence type="ECO:0000256" key="1">
    <source>
        <dbReference type="SAM" id="SignalP"/>
    </source>
</evidence>
<accession>A0A8H7ZVN7</accession>
<proteinExistence type="predicted"/>
<comment type="caution">
    <text evidence="2">The sequence shown here is derived from an EMBL/GenBank/DDBJ whole genome shotgun (WGS) entry which is preliminary data.</text>
</comment>
<protein>
    <submittedName>
        <fullName evidence="2">Uncharacterized protein</fullName>
    </submittedName>
</protein>
<name>A0A8H7ZVN7_9FUNG</name>
<organism evidence="2 3">
    <name type="scientific">Olpidium bornovanus</name>
    <dbReference type="NCBI Taxonomy" id="278681"/>
    <lineage>
        <taxon>Eukaryota</taxon>
        <taxon>Fungi</taxon>
        <taxon>Fungi incertae sedis</taxon>
        <taxon>Olpidiomycota</taxon>
        <taxon>Olpidiomycotina</taxon>
        <taxon>Olpidiomycetes</taxon>
        <taxon>Olpidiales</taxon>
        <taxon>Olpidiaceae</taxon>
        <taxon>Olpidium</taxon>
    </lineage>
</organism>
<evidence type="ECO:0000313" key="3">
    <source>
        <dbReference type="Proteomes" id="UP000673691"/>
    </source>
</evidence>
<dbReference type="Proteomes" id="UP000673691">
    <property type="component" value="Unassembled WGS sequence"/>
</dbReference>
<evidence type="ECO:0000313" key="2">
    <source>
        <dbReference type="EMBL" id="KAG5460007.1"/>
    </source>
</evidence>
<feature type="chain" id="PRO_5034473673" evidence="1">
    <location>
        <begin position="24"/>
        <end position="432"/>
    </location>
</feature>
<sequence length="432" mass="46193">MRLVVTSSFAALAALGAFRTVPAVPADVPADVPAQADAARGAFATRNFPAAPVPPAAYSAGAGSLRDARYHTPRADKVRGASASRYLPAAPVRLAASYPARTRSDGREIGAVLTTPAVETDYSAGQILTWPYQRASPAAVFSTAETNNDVGDLEAVFASFGLGKSGESSAVVVGSIPPGYDPQKDWDREPNLFPPCPFGTKAVPVSALPLPETLAYGRYYSEHRDFQRISDNLRTFVESAQHLIDSAVGHVESVNPWIAGKQTGITGDLPATRWKTIGYMQILVTNVVVKAVGFLGVRRHFLPNPNRKDTILLLKALLCGTSQLPKGPVGSALLSTSIWDLTDVSIVKLWPQVIDHISKLVDYVTISIVPFDRYKKWAADLKVNAAVLKGMLDNLHTGGHNAALARQQLLQNSYNDVGQSPGFPLVFGATPE</sequence>
<feature type="signal peptide" evidence="1">
    <location>
        <begin position="1"/>
        <end position="23"/>
    </location>
</feature>
<keyword evidence="1" id="KW-0732">Signal</keyword>
<gene>
    <name evidence="2" type="ORF">BJ554DRAFT_8001</name>
</gene>
<dbReference type="AlphaFoldDB" id="A0A8H7ZVN7"/>
<keyword evidence="3" id="KW-1185">Reference proteome</keyword>
<reference evidence="2 3" key="1">
    <citation type="journal article" name="Sci. Rep.">
        <title>Genome-scale phylogenetic analyses confirm Olpidium as the closest living zoosporic fungus to the non-flagellated, terrestrial fungi.</title>
        <authorList>
            <person name="Chang Y."/>
            <person name="Rochon D."/>
            <person name="Sekimoto S."/>
            <person name="Wang Y."/>
            <person name="Chovatia M."/>
            <person name="Sandor L."/>
            <person name="Salamov A."/>
            <person name="Grigoriev I.V."/>
            <person name="Stajich J.E."/>
            <person name="Spatafora J.W."/>
        </authorList>
    </citation>
    <scope>NUCLEOTIDE SEQUENCE [LARGE SCALE GENOMIC DNA]</scope>
    <source>
        <strain evidence="2">S191</strain>
    </source>
</reference>
<dbReference type="EMBL" id="JAEFCI010005931">
    <property type="protein sequence ID" value="KAG5460007.1"/>
    <property type="molecule type" value="Genomic_DNA"/>
</dbReference>